<name>A0A7L7YTH3_9VIRU</name>
<protein>
    <submittedName>
        <fullName evidence="2">NS2</fullName>
    </submittedName>
</protein>
<evidence type="ECO:0000313" key="2">
    <source>
        <dbReference type="EMBL" id="QOD39589.1"/>
    </source>
</evidence>
<organism evidence="2">
    <name type="scientific">uncultured densovirus</name>
    <dbReference type="NCBI Taxonomy" id="748192"/>
    <lineage>
        <taxon>Viruses</taxon>
        <taxon>Monodnaviria</taxon>
        <taxon>Shotokuvirae</taxon>
        <taxon>Cossaviricota</taxon>
        <taxon>Quintoviricetes</taxon>
        <taxon>Piccovirales</taxon>
        <taxon>Parvoviridae</taxon>
        <taxon>Densovirinae</taxon>
        <taxon>environmental samples</taxon>
    </lineage>
</organism>
<feature type="compositionally biased region" description="Basic and acidic residues" evidence="1">
    <location>
        <begin position="1"/>
        <end position="12"/>
    </location>
</feature>
<reference evidence="2" key="1">
    <citation type="submission" date="2020-07" db="EMBL/GenBank/DDBJ databases">
        <title>Diversity of sea star-associated densoviruses and transcribed endogenized viral elements of densovirus origin.</title>
        <authorList>
            <person name="Jackson E.W."/>
            <person name="Hewson I."/>
        </authorList>
    </citation>
    <scope>NUCLEOTIDE SEQUENCE</scope>
</reference>
<evidence type="ECO:0000256" key="1">
    <source>
        <dbReference type="SAM" id="MobiDB-lite"/>
    </source>
</evidence>
<feature type="compositionally biased region" description="Low complexity" evidence="1">
    <location>
        <begin position="155"/>
        <end position="172"/>
    </location>
</feature>
<feature type="region of interest" description="Disordered" evidence="1">
    <location>
        <begin position="149"/>
        <end position="172"/>
    </location>
</feature>
<accession>A0A7L7YTH3</accession>
<gene>
    <name evidence="2" type="primary">NS2</name>
</gene>
<proteinExistence type="predicted"/>
<dbReference type="EMBL" id="MT733047">
    <property type="protein sequence ID" value="QOD39589.1"/>
    <property type="molecule type" value="Genomic_DNA"/>
</dbReference>
<feature type="region of interest" description="Disordered" evidence="1">
    <location>
        <begin position="1"/>
        <end position="30"/>
    </location>
</feature>
<sequence>MSNSEESEHSAPESEEEQSQEAPPRKRAKLSVLKRNGADLLLTVLQHKEQLEECPLSTAEYLEAVVDTLEEVKDLSTTMKIKVQQTVKMLEAVLESLPGGEEENLKPTDLLQYLNSLPQLEDTMYQTSFTVIQYKTLLSYLEISESTAKASQDNTSSSASTGATSMSSTTATSTKTIANAPLFEKRKQKLDISDDMSEALTDLSQDVLPLKMQASYTSISRQVNGESSTAKLKEKYQDLFVTLTVTRVKDLKQLPVGTPPSSYWKQRYLTVNVNCYTETKHGDQVLQGCRMIEEAAKQSLKKGKKNVVVSKKNFKKYQPY</sequence>